<evidence type="ECO:0000256" key="4">
    <source>
        <dbReference type="SAM" id="MobiDB-lite"/>
    </source>
</evidence>
<dbReference type="GO" id="GO:0005634">
    <property type="term" value="C:nucleus"/>
    <property type="evidence" value="ECO:0007669"/>
    <property type="project" value="UniProtKB-SubCell"/>
</dbReference>
<reference evidence="6" key="1">
    <citation type="submission" date="2025-08" db="UniProtKB">
        <authorList>
            <consortium name="Ensembl"/>
        </authorList>
    </citation>
    <scope>IDENTIFICATION</scope>
</reference>
<dbReference type="GO" id="GO:0003677">
    <property type="term" value="F:DNA binding"/>
    <property type="evidence" value="ECO:0007669"/>
    <property type="project" value="InterPro"/>
</dbReference>
<feature type="domain" description="GCF C-terminal" evidence="5">
    <location>
        <begin position="94"/>
        <end position="276"/>
    </location>
</feature>
<dbReference type="InterPro" id="IPR012890">
    <property type="entry name" value="GCFC2-like"/>
</dbReference>
<reference evidence="6" key="2">
    <citation type="submission" date="2025-09" db="UniProtKB">
        <authorList>
            <consortium name="Ensembl"/>
        </authorList>
    </citation>
    <scope>IDENTIFICATION</scope>
</reference>
<dbReference type="Ensembl" id="ENSEBUT00000008703.1">
    <property type="protein sequence ID" value="ENSEBUP00000008208.1"/>
    <property type="gene ID" value="ENSEBUG00000005320.1"/>
</dbReference>
<organism evidence="6 7">
    <name type="scientific">Eptatretus burgeri</name>
    <name type="common">Inshore hagfish</name>
    <dbReference type="NCBI Taxonomy" id="7764"/>
    <lineage>
        <taxon>Eukaryota</taxon>
        <taxon>Metazoa</taxon>
        <taxon>Chordata</taxon>
        <taxon>Craniata</taxon>
        <taxon>Vertebrata</taxon>
        <taxon>Cyclostomata</taxon>
        <taxon>Myxini</taxon>
        <taxon>Myxiniformes</taxon>
        <taxon>Myxinidae</taxon>
        <taxon>Eptatretinae</taxon>
        <taxon>Eptatretus</taxon>
    </lineage>
</organism>
<dbReference type="PANTHER" id="PTHR12214:SF0">
    <property type="entry name" value="LD29489P"/>
    <property type="match status" value="1"/>
</dbReference>
<evidence type="ECO:0000313" key="6">
    <source>
        <dbReference type="Ensembl" id="ENSEBUP00000008208.1"/>
    </source>
</evidence>
<dbReference type="Proteomes" id="UP000694388">
    <property type="component" value="Unplaced"/>
</dbReference>
<protein>
    <recommendedName>
        <fullName evidence="5">GCF C-terminal domain-containing protein</fullName>
    </recommendedName>
</protein>
<evidence type="ECO:0000256" key="2">
    <source>
        <dbReference type="ARBA" id="ARBA00010801"/>
    </source>
</evidence>
<feature type="compositionally biased region" description="Polar residues" evidence="4">
    <location>
        <begin position="371"/>
        <end position="392"/>
    </location>
</feature>
<feature type="region of interest" description="Disordered" evidence="4">
    <location>
        <begin position="1"/>
        <end position="60"/>
    </location>
</feature>
<dbReference type="Pfam" id="PF07842">
    <property type="entry name" value="GCFC"/>
    <property type="match status" value="1"/>
</dbReference>
<evidence type="ECO:0000256" key="3">
    <source>
        <dbReference type="ARBA" id="ARBA00023242"/>
    </source>
</evidence>
<comment type="subcellular location">
    <subcellularLocation>
        <location evidence="1">Nucleus</location>
    </subcellularLocation>
</comment>
<dbReference type="AlphaFoldDB" id="A0A8C4Q0P3"/>
<feature type="region of interest" description="Disordered" evidence="4">
    <location>
        <begin position="371"/>
        <end position="401"/>
    </location>
</feature>
<comment type="similarity">
    <text evidence="2">Belongs to the GCF family.</text>
</comment>
<evidence type="ECO:0000313" key="7">
    <source>
        <dbReference type="Proteomes" id="UP000694388"/>
    </source>
</evidence>
<sequence length="401" mass="45233">MTGKTDGMSRNQNMDAAMQRRVAEREARRTRRRQAREGVEITNSPYATHHEGLSSDDEETSIDVATFTAEKERILEEATNIWIDVWEEFGTVSGISIRFASWHKSFPAAYQQAFAALCLSRLLTPLIQIQLLRWNPLEPNCPDLESFPWFESLLFYGCDDIGSSITKEEKVDDDPDLEIIPSLVEKVVIPRLNIWDPMSTSQTERLVRTVTLIIKNYPTNDLRKYLHQALLKSILLRLRQAVDEDVFIPIYHKIVATWHGLLNATSLRELSLDGILNRYLLLSLQAAPPSSGLMQAQQVRGRRCFLIYFLCPPQLANLCRYIYHAATSIHRLAFGCPDTERRQARETVQQACQLLRSMGATVHATALTAECNPTPSTQSQAANTPSPATSILSPAAGPQHM</sequence>
<name>A0A8C4Q0P3_EPTBU</name>
<accession>A0A8C4Q0P3</accession>
<keyword evidence="7" id="KW-1185">Reference proteome</keyword>
<dbReference type="PANTHER" id="PTHR12214">
    <property type="entry name" value="GC-RICH SEQUENCE DNA-BINDING FACTOR"/>
    <property type="match status" value="1"/>
</dbReference>
<dbReference type="InterPro" id="IPR022783">
    <property type="entry name" value="GCFC_dom"/>
</dbReference>
<keyword evidence="3" id="KW-0539">Nucleus</keyword>
<dbReference type="GO" id="GO:0000398">
    <property type="term" value="P:mRNA splicing, via spliceosome"/>
    <property type="evidence" value="ECO:0007669"/>
    <property type="project" value="InterPro"/>
</dbReference>
<evidence type="ECO:0000256" key="1">
    <source>
        <dbReference type="ARBA" id="ARBA00004123"/>
    </source>
</evidence>
<proteinExistence type="inferred from homology"/>
<evidence type="ECO:0000259" key="5">
    <source>
        <dbReference type="Pfam" id="PF07842"/>
    </source>
</evidence>
<dbReference type="GeneTree" id="ENSGT00390000000455"/>